<dbReference type="FunCoup" id="A0A6P6DBR4">
    <property type="interactions" value="75"/>
</dbReference>
<sequence>MRLQVLSSLLCILLLCASLFSGEAKSPRTKIRKPRPCCRQAPGSNLHRNRIRRCRPCRPKPVLPTWVVPGALPQV</sequence>
<dbReference type="GO" id="GO:0001664">
    <property type="term" value="F:G protein-coupled receptor binding"/>
    <property type="evidence" value="ECO:0007669"/>
    <property type="project" value="InterPro"/>
</dbReference>
<name>A0A6P6DBR4_OCTDE</name>
<evidence type="ECO:0000256" key="1">
    <source>
        <dbReference type="SAM" id="SignalP"/>
    </source>
</evidence>
<dbReference type="InterPro" id="IPR031713">
    <property type="entry name" value="GPR15L"/>
</dbReference>
<feature type="signal peptide" evidence="1">
    <location>
        <begin position="1"/>
        <end position="24"/>
    </location>
</feature>
<evidence type="ECO:0000313" key="2">
    <source>
        <dbReference type="Proteomes" id="UP000515203"/>
    </source>
</evidence>
<gene>
    <name evidence="3" type="primary">CUNH10orf99</name>
</gene>
<dbReference type="AlphaFoldDB" id="A0A6P6DBR4"/>
<accession>A0A6P6DBR4</accession>
<protein>
    <submittedName>
        <fullName evidence="3">Protein GPR15L</fullName>
    </submittedName>
</protein>
<dbReference type="Pfam" id="PF15854">
    <property type="entry name" value="GPR15L"/>
    <property type="match status" value="1"/>
</dbReference>
<feature type="chain" id="PRO_5028341363" evidence="1">
    <location>
        <begin position="25"/>
        <end position="75"/>
    </location>
</feature>
<proteinExistence type="predicted"/>
<dbReference type="InParanoid" id="A0A6P6DBR4"/>
<dbReference type="RefSeq" id="XP_023557083.1">
    <property type="nucleotide sequence ID" value="XM_023701315.1"/>
</dbReference>
<dbReference type="CTD" id="387695"/>
<reference evidence="3" key="1">
    <citation type="submission" date="2025-08" db="UniProtKB">
        <authorList>
            <consortium name="RefSeq"/>
        </authorList>
    </citation>
    <scope>IDENTIFICATION</scope>
</reference>
<keyword evidence="1" id="KW-0732">Signal</keyword>
<dbReference type="Proteomes" id="UP000515203">
    <property type="component" value="Unplaced"/>
</dbReference>
<evidence type="ECO:0000313" key="3">
    <source>
        <dbReference type="RefSeq" id="XP_023557083.1"/>
    </source>
</evidence>
<keyword evidence="2" id="KW-1185">Reference proteome</keyword>
<organism evidence="2 3">
    <name type="scientific">Octodon degus</name>
    <name type="common">Degu</name>
    <name type="synonym">Sciurus degus</name>
    <dbReference type="NCBI Taxonomy" id="10160"/>
    <lineage>
        <taxon>Eukaryota</taxon>
        <taxon>Metazoa</taxon>
        <taxon>Chordata</taxon>
        <taxon>Craniata</taxon>
        <taxon>Vertebrata</taxon>
        <taxon>Euteleostomi</taxon>
        <taxon>Mammalia</taxon>
        <taxon>Eutheria</taxon>
        <taxon>Euarchontoglires</taxon>
        <taxon>Glires</taxon>
        <taxon>Rodentia</taxon>
        <taxon>Hystricomorpha</taxon>
        <taxon>Octodontidae</taxon>
        <taxon>Octodon</taxon>
    </lineage>
</organism>
<dbReference type="GeneID" id="111812632"/>